<sequence length="54" mass="5985">MKLSEYASYDATGLAELVARKEVSADELTDAARYCRREPAAEFHGGCHRAAHCR</sequence>
<evidence type="ECO:0000313" key="1">
    <source>
        <dbReference type="EMBL" id="MCG6556651.1"/>
    </source>
</evidence>
<gene>
    <name evidence="1" type="ORF">MB818_00450</name>
</gene>
<name>A0ABS9NQY9_9RHOB</name>
<organism evidence="1 2">
    <name type="scientific">Ruegeria alba</name>
    <dbReference type="NCBI Taxonomy" id="2916756"/>
    <lineage>
        <taxon>Bacteria</taxon>
        <taxon>Pseudomonadati</taxon>
        <taxon>Pseudomonadota</taxon>
        <taxon>Alphaproteobacteria</taxon>
        <taxon>Rhodobacterales</taxon>
        <taxon>Roseobacteraceae</taxon>
        <taxon>Ruegeria</taxon>
    </lineage>
</organism>
<accession>A0ABS9NQY9</accession>
<dbReference type="RefSeq" id="WP_234136378.1">
    <property type="nucleotide sequence ID" value="NZ_JAKOEM010000001.1"/>
</dbReference>
<evidence type="ECO:0000313" key="2">
    <source>
        <dbReference type="Proteomes" id="UP001165279"/>
    </source>
</evidence>
<comment type="caution">
    <text evidence="1">The sequence shown here is derived from an EMBL/GenBank/DDBJ whole genome shotgun (WGS) entry which is preliminary data.</text>
</comment>
<reference evidence="1" key="1">
    <citation type="submission" date="2022-02" db="EMBL/GenBank/DDBJ databases">
        <title>The genome sequence of Ruegeria sp. 1NDH52C.</title>
        <authorList>
            <person name="Du J."/>
        </authorList>
    </citation>
    <scope>NUCLEOTIDE SEQUENCE</scope>
    <source>
        <strain evidence="1">1NDH52C</strain>
    </source>
</reference>
<dbReference type="Proteomes" id="UP001165279">
    <property type="component" value="Unassembled WGS sequence"/>
</dbReference>
<proteinExistence type="predicted"/>
<keyword evidence="2" id="KW-1185">Reference proteome</keyword>
<protein>
    <submittedName>
        <fullName evidence="1">Uncharacterized protein</fullName>
    </submittedName>
</protein>
<dbReference type="EMBL" id="JAKOEM010000001">
    <property type="protein sequence ID" value="MCG6556651.1"/>
    <property type="molecule type" value="Genomic_DNA"/>
</dbReference>